<dbReference type="OrthoDB" id="66982at2759"/>
<sequence>MAEKSPKYRQEIHIGCEANTTHGQLEVMFVSGDESDPSDNTTDLIEELIRQQVMEMVDTVPPPLTIYLDFLTSIQRARGTSLAARRGSRSISADDLLFLIRHNKTKTARLQRVRRSAKDSEDQTLPDEEDFGLIDDTQAGTETSAPVDPVVNSQGKKRNPEYIGILAAYIRLIFWGPKALKKRSGMSKTRQFSAACCCGRTHQEISMEEYLLWSEYRHASFTFRRAKRFRARAAIDTLIDAKPEDDVIDVLGFLGFDVVQTLTEEALEVKEKEGQFDADNRIKAICDAAGSYIHDGGPFSAKKVCRKRALTPKYIREAFRRLQATPRRSVALLLKDGRIPPNLPVTLA</sequence>
<keyword evidence="8" id="KW-1185">Reference proteome</keyword>
<dbReference type="GO" id="GO:0006366">
    <property type="term" value="P:transcription by RNA polymerase II"/>
    <property type="evidence" value="ECO:0007669"/>
    <property type="project" value="InterPro"/>
</dbReference>
<keyword evidence="2" id="KW-0805">Transcription regulation</keyword>
<dbReference type="GeneID" id="81356073"/>
<evidence type="ECO:0000256" key="5">
    <source>
        <dbReference type="ARBA" id="ARBA00061274"/>
    </source>
</evidence>
<dbReference type="PANTHER" id="PTHR11380:SF16">
    <property type="entry name" value="TRANSCRIPTION INITIATION PROTEIN SPT3 HOMOLOG"/>
    <property type="match status" value="1"/>
</dbReference>
<evidence type="ECO:0000256" key="4">
    <source>
        <dbReference type="ARBA" id="ARBA00023242"/>
    </source>
</evidence>
<evidence type="ECO:0000256" key="3">
    <source>
        <dbReference type="ARBA" id="ARBA00023163"/>
    </source>
</evidence>
<dbReference type="EMBL" id="JAPQKI010000004">
    <property type="protein sequence ID" value="KAJ5104071.1"/>
    <property type="molecule type" value="Genomic_DNA"/>
</dbReference>
<comment type="caution">
    <text evidence="7">The sequence shown here is derived from an EMBL/GenBank/DDBJ whole genome shotgun (WGS) entry which is preliminary data.</text>
</comment>
<comment type="subcellular location">
    <subcellularLocation>
        <location evidence="1">Nucleus</location>
    </subcellularLocation>
</comment>
<dbReference type="InterPro" id="IPR003195">
    <property type="entry name" value="TFIID_TAF13"/>
</dbReference>
<proteinExistence type="inferred from homology"/>
<dbReference type="RefSeq" id="XP_056477451.1">
    <property type="nucleotide sequence ID" value="XM_056617094.1"/>
</dbReference>
<dbReference type="Proteomes" id="UP001149074">
    <property type="component" value="Unassembled WGS sequence"/>
</dbReference>
<reference evidence="7" key="2">
    <citation type="journal article" date="2023" name="IMA Fungus">
        <title>Comparative genomic study of the Penicillium genus elucidates a diverse pangenome and 15 lateral gene transfer events.</title>
        <authorList>
            <person name="Petersen C."/>
            <person name="Sorensen T."/>
            <person name="Nielsen M.R."/>
            <person name="Sondergaard T.E."/>
            <person name="Sorensen J.L."/>
            <person name="Fitzpatrick D.A."/>
            <person name="Frisvad J.C."/>
            <person name="Nielsen K.L."/>
        </authorList>
    </citation>
    <scope>NUCLEOTIDE SEQUENCE</scope>
    <source>
        <strain evidence="7">IBT 30761</strain>
    </source>
</reference>
<gene>
    <name evidence="7" type="ORF">N7532_004600</name>
</gene>
<comment type="similarity">
    <text evidence="5">Belongs to the SPT3 family.</text>
</comment>
<dbReference type="GO" id="GO:0000124">
    <property type="term" value="C:SAGA complex"/>
    <property type="evidence" value="ECO:0007669"/>
    <property type="project" value="TreeGrafter"/>
</dbReference>
<accession>A0A9W9KFP6</accession>
<dbReference type="CDD" id="cd22926">
    <property type="entry name" value="HFD_SPT3"/>
    <property type="match status" value="1"/>
</dbReference>
<evidence type="ECO:0000256" key="1">
    <source>
        <dbReference type="ARBA" id="ARBA00004123"/>
    </source>
</evidence>
<dbReference type="PANTHER" id="PTHR11380">
    <property type="entry name" value="TRANSCRIPTION INITIATION FACTOR TFIID/SUPT3-RELATED"/>
    <property type="match status" value="1"/>
</dbReference>
<name>A0A9W9KFP6_9EURO</name>
<dbReference type="SUPFAM" id="SSF47113">
    <property type="entry name" value="Histone-fold"/>
    <property type="match status" value="1"/>
</dbReference>
<evidence type="ECO:0000256" key="6">
    <source>
        <dbReference type="SAM" id="MobiDB-lite"/>
    </source>
</evidence>
<protein>
    <submittedName>
        <fullName evidence="7">Uncharacterized protein</fullName>
    </submittedName>
</protein>
<dbReference type="GO" id="GO:0005634">
    <property type="term" value="C:nucleus"/>
    <property type="evidence" value="ECO:0007669"/>
    <property type="project" value="UniProtKB-SubCell"/>
</dbReference>
<keyword evidence="4" id="KW-0539">Nucleus</keyword>
<reference evidence="7" key="1">
    <citation type="submission" date="2022-11" db="EMBL/GenBank/DDBJ databases">
        <authorList>
            <person name="Petersen C."/>
        </authorList>
    </citation>
    <scope>NUCLEOTIDE SEQUENCE</scope>
    <source>
        <strain evidence="7">IBT 30761</strain>
    </source>
</reference>
<dbReference type="InterPro" id="IPR009072">
    <property type="entry name" value="Histone-fold"/>
</dbReference>
<feature type="region of interest" description="Disordered" evidence="6">
    <location>
        <begin position="112"/>
        <end position="131"/>
    </location>
</feature>
<dbReference type="GO" id="GO:0046982">
    <property type="term" value="F:protein heterodimerization activity"/>
    <property type="evidence" value="ECO:0007669"/>
    <property type="project" value="InterPro"/>
</dbReference>
<keyword evidence="3" id="KW-0804">Transcription</keyword>
<dbReference type="AlphaFoldDB" id="A0A9W9KFP6"/>
<feature type="compositionally biased region" description="Acidic residues" evidence="6">
    <location>
        <begin position="122"/>
        <end position="131"/>
    </location>
</feature>
<evidence type="ECO:0000313" key="8">
    <source>
        <dbReference type="Proteomes" id="UP001149074"/>
    </source>
</evidence>
<evidence type="ECO:0000313" key="7">
    <source>
        <dbReference type="EMBL" id="KAJ5104071.1"/>
    </source>
</evidence>
<dbReference type="GO" id="GO:0003712">
    <property type="term" value="F:transcription coregulator activity"/>
    <property type="evidence" value="ECO:0007669"/>
    <property type="project" value="TreeGrafter"/>
</dbReference>
<organism evidence="7 8">
    <name type="scientific">Penicillium argentinense</name>
    <dbReference type="NCBI Taxonomy" id="1131581"/>
    <lineage>
        <taxon>Eukaryota</taxon>
        <taxon>Fungi</taxon>
        <taxon>Dikarya</taxon>
        <taxon>Ascomycota</taxon>
        <taxon>Pezizomycotina</taxon>
        <taxon>Eurotiomycetes</taxon>
        <taxon>Eurotiomycetidae</taxon>
        <taxon>Eurotiales</taxon>
        <taxon>Aspergillaceae</taxon>
        <taxon>Penicillium</taxon>
    </lineage>
</organism>
<evidence type="ECO:0000256" key="2">
    <source>
        <dbReference type="ARBA" id="ARBA00023015"/>
    </source>
</evidence>